<reference evidence="2 3" key="1">
    <citation type="submission" date="2019-04" db="EMBL/GenBank/DDBJ databases">
        <title>Friends and foes A comparative genomics study of 23 Aspergillus species from section Flavi.</title>
        <authorList>
            <consortium name="DOE Joint Genome Institute"/>
            <person name="Kjaerbolling I."/>
            <person name="Vesth T."/>
            <person name="Frisvad J.C."/>
            <person name="Nybo J.L."/>
            <person name="Theobald S."/>
            <person name="Kildgaard S."/>
            <person name="Isbrandt T."/>
            <person name="Kuo A."/>
            <person name="Sato A."/>
            <person name="Lyhne E.K."/>
            <person name="Kogle M.E."/>
            <person name="Wiebenga A."/>
            <person name="Kun R.S."/>
            <person name="Lubbers R.J."/>
            <person name="Makela M.R."/>
            <person name="Barry K."/>
            <person name="Chovatia M."/>
            <person name="Clum A."/>
            <person name="Daum C."/>
            <person name="Haridas S."/>
            <person name="He G."/>
            <person name="LaButti K."/>
            <person name="Lipzen A."/>
            <person name="Mondo S."/>
            <person name="Riley R."/>
            <person name="Salamov A."/>
            <person name="Simmons B.A."/>
            <person name="Magnuson J.K."/>
            <person name="Henrissat B."/>
            <person name="Mortensen U.H."/>
            <person name="Larsen T.O."/>
            <person name="Devries R.P."/>
            <person name="Grigoriev I.V."/>
            <person name="Machida M."/>
            <person name="Baker S.E."/>
            <person name="Andersen M.R."/>
        </authorList>
    </citation>
    <scope>NUCLEOTIDE SEQUENCE [LARGE SCALE GENOMIC DNA]</scope>
    <source>
        <strain evidence="2 3">CBS 117625</strain>
    </source>
</reference>
<dbReference type="EMBL" id="ML743572">
    <property type="protein sequence ID" value="KAE8138261.1"/>
    <property type="molecule type" value="Genomic_DNA"/>
</dbReference>
<accession>A0A5N6SWV9</accession>
<feature type="signal peptide" evidence="1">
    <location>
        <begin position="1"/>
        <end position="16"/>
    </location>
</feature>
<dbReference type="RefSeq" id="XP_031914324.1">
    <property type="nucleotide sequence ID" value="XM_032054405.1"/>
</dbReference>
<dbReference type="Proteomes" id="UP000325672">
    <property type="component" value="Unassembled WGS sequence"/>
</dbReference>
<evidence type="ECO:0000313" key="2">
    <source>
        <dbReference type="EMBL" id="KAE8138261.1"/>
    </source>
</evidence>
<evidence type="ECO:0000313" key="3">
    <source>
        <dbReference type="Proteomes" id="UP000325672"/>
    </source>
</evidence>
<organism evidence="2 3">
    <name type="scientific">Aspergillus pseudotamarii</name>
    <dbReference type="NCBI Taxonomy" id="132259"/>
    <lineage>
        <taxon>Eukaryota</taxon>
        <taxon>Fungi</taxon>
        <taxon>Dikarya</taxon>
        <taxon>Ascomycota</taxon>
        <taxon>Pezizomycotina</taxon>
        <taxon>Eurotiomycetes</taxon>
        <taxon>Eurotiomycetidae</taxon>
        <taxon>Eurotiales</taxon>
        <taxon>Aspergillaceae</taxon>
        <taxon>Aspergillus</taxon>
        <taxon>Aspergillus subgen. Circumdati</taxon>
    </lineage>
</organism>
<keyword evidence="3" id="KW-1185">Reference proteome</keyword>
<name>A0A5N6SWV9_ASPPS</name>
<protein>
    <recommendedName>
        <fullName evidence="4">Secreted protein</fullName>
    </recommendedName>
</protein>
<dbReference type="GeneID" id="43638615"/>
<feature type="chain" id="PRO_5024961714" description="Secreted protein" evidence="1">
    <location>
        <begin position="17"/>
        <end position="99"/>
    </location>
</feature>
<evidence type="ECO:0000256" key="1">
    <source>
        <dbReference type="SAM" id="SignalP"/>
    </source>
</evidence>
<evidence type="ECO:0008006" key="4">
    <source>
        <dbReference type="Google" id="ProtNLM"/>
    </source>
</evidence>
<gene>
    <name evidence="2" type="ORF">BDV38DRAFT_244971</name>
</gene>
<dbReference type="AlphaFoldDB" id="A0A5N6SWV9"/>
<keyword evidence="1" id="KW-0732">Signal</keyword>
<proteinExistence type="predicted"/>
<sequence length="99" mass="11628">MYALLLSLSLLRECTCTYSRTILWLLISCRLHLPWSSDHPCSTQKERNAFSIKYSYFAQTRVDYRKDTFTRCKLAREQFVPYVLCEVPEAPQAPCLDII</sequence>